<accession>A0A5E4N0L2</accession>
<dbReference type="EMBL" id="CABPRJ010001434">
    <property type="protein sequence ID" value="VVC36600.1"/>
    <property type="molecule type" value="Genomic_DNA"/>
</dbReference>
<dbReference type="AlphaFoldDB" id="A0A5E4N0L2"/>
<sequence>MCTICLPIVISCYTYLQITKYLSEKVLKCDNFFKLGHTERDEILSSRNFKLLTSTKCYEHQATSDVKELLFPSPEITTTPKRRIQDIINMPSPNVDFSTPRKIKLKN</sequence>
<keyword evidence="2" id="KW-1185">Reference proteome</keyword>
<proteinExistence type="predicted"/>
<dbReference type="Proteomes" id="UP000325440">
    <property type="component" value="Unassembled WGS sequence"/>
</dbReference>
<name>A0A5E4N0L2_9HEMI</name>
<protein>
    <submittedName>
        <fullName evidence="1">Uncharacterized protein</fullName>
    </submittedName>
</protein>
<organism evidence="1 2">
    <name type="scientific">Cinara cedri</name>
    <dbReference type="NCBI Taxonomy" id="506608"/>
    <lineage>
        <taxon>Eukaryota</taxon>
        <taxon>Metazoa</taxon>
        <taxon>Ecdysozoa</taxon>
        <taxon>Arthropoda</taxon>
        <taxon>Hexapoda</taxon>
        <taxon>Insecta</taxon>
        <taxon>Pterygota</taxon>
        <taxon>Neoptera</taxon>
        <taxon>Paraneoptera</taxon>
        <taxon>Hemiptera</taxon>
        <taxon>Sternorrhyncha</taxon>
        <taxon>Aphidomorpha</taxon>
        <taxon>Aphidoidea</taxon>
        <taxon>Aphididae</taxon>
        <taxon>Lachninae</taxon>
        <taxon>Cinara</taxon>
    </lineage>
</organism>
<gene>
    <name evidence="1" type="ORF">CINCED_3A020389</name>
</gene>
<evidence type="ECO:0000313" key="1">
    <source>
        <dbReference type="EMBL" id="VVC36600.1"/>
    </source>
</evidence>
<reference evidence="1 2" key="1">
    <citation type="submission" date="2019-08" db="EMBL/GenBank/DDBJ databases">
        <authorList>
            <person name="Alioto T."/>
            <person name="Alioto T."/>
            <person name="Gomez Garrido J."/>
        </authorList>
    </citation>
    <scope>NUCLEOTIDE SEQUENCE [LARGE SCALE GENOMIC DNA]</scope>
</reference>
<evidence type="ECO:0000313" key="2">
    <source>
        <dbReference type="Proteomes" id="UP000325440"/>
    </source>
</evidence>